<keyword evidence="3" id="KW-0969">Cilium</keyword>
<feature type="domain" description="Flagellar basal body rod protein N-terminal" evidence="2">
    <location>
        <begin position="9"/>
        <end position="38"/>
    </location>
</feature>
<evidence type="ECO:0000313" key="4">
    <source>
        <dbReference type="Proteomes" id="UP001241472"/>
    </source>
</evidence>
<dbReference type="InterPro" id="IPR001444">
    <property type="entry name" value="Flag_bb_rod_N"/>
</dbReference>
<evidence type="ECO:0000256" key="1">
    <source>
        <dbReference type="ARBA" id="ARBA00004117"/>
    </source>
</evidence>
<keyword evidence="4" id="KW-1185">Reference proteome</keyword>
<dbReference type="EMBL" id="JAUSRF010000004">
    <property type="protein sequence ID" value="MDP9836711.1"/>
    <property type="molecule type" value="Genomic_DNA"/>
</dbReference>
<keyword evidence="3" id="KW-0966">Cell projection</keyword>
<protein>
    <submittedName>
        <fullName evidence="3">Flagellar basal-body rod protein FlgC</fullName>
    </submittedName>
</protein>
<proteinExistence type="predicted"/>
<gene>
    <name evidence="3" type="ORF">J2T09_001456</name>
</gene>
<accession>A0ABT9PQG7</accession>
<evidence type="ECO:0000259" key="2">
    <source>
        <dbReference type="Pfam" id="PF00460"/>
    </source>
</evidence>
<name>A0ABT9PQG7_9HYPH</name>
<dbReference type="RefSeq" id="WP_306832717.1">
    <property type="nucleotide sequence ID" value="NZ_JAUSRF010000004.1"/>
</dbReference>
<organism evidence="3 4">
    <name type="scientific">Neorhizobium huautlense</name>
    <dbReference type="NCBI Taxonomy" id="67774"/>
    <lineage>
        <taxon>Bacteria</taxon>
        <taxon>Pseudomonadati</taxon>
        <taxon>Pseudomonadota</taxon>
        <taxon>Alphaproteobacteria</taxon>
        <taxon>Hyphomicrobiales</taxon>
        <taxon>Rhizobiaceae</taxon>
        <taxon>Rhizobium/Agrobacterium group</taxon>
        <taxon>Neorhizobium</taxon>
    </lineage>
</organism>
<reference evidence="3 4" key="1">
    <citation type="submission" date="2023-07" db="EMBL/GenBank/DDBJ databases">
        <title>Sorghum-associated microbial communities from plants grown in Nebraska, USA.</title>
        <authorList>
            <person name="Schachtman D."/>
        </authorList>
    </citation>
    <scope>NUCLEOTIDE SEQUENCE [LARGE SCALE GENOMIC DNA]</scope>
    <source>
        <strain evidence="3 4">DS1307</strain>
    </source>
</reference>
<keyword evidence="3" id="KW-0282">Flagellum</keyword>
<sequence length="79" mass="8510">MAMTITAALNTSVFGMQTETNRLSTAAHNIANASTPGYENNLTQDMLDVMQAETGFAANASVFETGADMWDMLMTVVRD</sequence>
<dbReference type="Proteomes" id="UP001241472">
    <property type="component" value="Unassembled WGS sequence"/>
</dbReference>
<comment type="subcellular location">
    <subcellularLocation>
        <location evidence="1">Bacterial flagellum basal body</location>
    </subcellularLocation>
</comment>
<evidence type="ECO:0000313" key="3">
    <source>
        <dbReference type="EMBL" id="MDP9836711.1"/>
    </source>
</evidence>
<comment type="caution">
    <text evidence="3">The sequence shown here is derived from an EMBL/GenBank/DDBJ whole genome shotgun (WGS) entry which is preliminary data.</text>
</comment>
<dbReference type="Pfam" id="PF00460">
    <property type="entry name" value="Flg_bb_rod"/>
    <property type="match status" value="1"/>
</dbReference>